<accession>A0ABZ2DB96</accession>
<reference evidence="1 2" key="1">
    <citation type="submission" date="2024-02" db="EMBL/GenBank/DDBJ databases">
        <title>The whole genome sequence of five bacterial samples isolated from Abu Dhabi Sabkha-shore region.</title>
        <authorList>
            <person name="Sudalaimuthuasari N."/>
            <person name="Sarfraz B."/>
            <person name="Tuyisabe J.D."/>
            <person name="Mugisha Ntwali L.D.M."/>
            <person name="Ali A.I.A.A."/>
            <person name="Almansoori S.Z.A."/>
            <person name="Alajami H.S.A."/>
            <person name="Almeqbaali A.A.S."/>
            <person name="Kundu B."/>
            <person name="Saeed E.E."/>
            <person name="Sukumarinath V."/>
            <person name="Mishra A.K."/>
            <person name="Hazzouri K.M."/>
            <person name="Almaskari R."/>
            <person name="Sharma A.K."/>
            <person name="Amiri K.M.A."/>
        </authorList>
    </citation>
    <scope>NUCLEOTIDE SEQUENCE [LARGE SCALE GENOMIC DNA]</scope>
    <source>
        <strain evidence="2">kcgeb_sd</strain>
    </source>
</reference>
<gene>
    <name evidence="1" type="ORF">V5F89_01580</name>
</gene>
<evidence type="ECO:0000313" key="1">
    <source>
        <dbReference type="EMBL" id="WWA47625.1"/>
    </source>
</evidence>
<keyword evidence="2" id="KW-1185">Reference proteome</keyword>
<sequence>MTRIGNVDHIMVLLRQQLQRMGKVDGKARGSKSGATAHTARRSAIDRIAPLARLDDLDEREFERALIRALLTDEFGASIAEDHRFERIASEVHRIIRSDEQAQSLLTAAIGQARSQESN</sequence>
<proteinExistence type="predicted"/>
<dbReference type="EMBL" id="CP144918">
    <property type="protein sequence ID" value="WWA47625.1"/>
    <property type="molecule type" value="Genomic_DNA"/>
</dbReference>
<dbReference type="Proteomes" id="UP001335183">
    <property type="component" value="Chromosome"/>
</dbReference>
<dbReference type="RefSeq" id="WP_338446515.1">
    <property type="nucleotide sequence ID" value="NZ_CP144918.1"/>
</dbReference>
<organism evidence="1 2">
    <name type="scientific">Pelagerythrobacter marensis</name>
    <dbReference type="NCBI Taxonomy" id="543877"/>
    <lineage>
        <taxon>Bacteria</taxon>
        <taxon>Pseudomonadati</taxon>
        <taxon>Pseudomonadota</taxon>
        <taxon>Alphaproteobacteria</taxon>
        <taxon>Sphingomonadales</taxon>
        <taxon>Erythrobacteraceae</taxon>
        <taxon>Pelagerythrobacter</taxon>
    </lineage>
</organism>
<evidence type="ECO:0000313" key="2">
    <source>
        <dbReference type="Proteomes" id="UP001335183"/>
    </source>
</evidence>
<protein>
    <submittedName>
        <fullName evidence="1">Uncharacterized protein</fullName>
    </submittedName>
</protein>
<name>A0ABZ2DB96_9SPHN</name>